<accession>A0A8X6NTQ8</accession>
<evidence type="ECO:0000313" key="2">
    <source>
        <dbReference type="Proteomes" id="UP000887013"/>
    </source>
</evidence>
<dbReference type="AlphaFoldDB" id="A0A8X6NTQ8"/>
<proteinExistence type="predicted"/>
<protein>
    <submittedName>
        <fullName evidence="1">Uncharacterized protein</fullName>
    </submittedName>
</protein>
<keyword evidence="2" id="KW-1185">Reference proteome</keyword>
<dbReference type="Proteomes" id="UP000887013">
    <property type="component" value="Unassembled WGS sequence"/>
</dbReference>
<name>A0A8X6NTQ8_NEPPI</name>
<gene>
    <name evidence="1" type="ORF">NPIL_324901</name>
</gene>
<sequence>MVQQWSLVLFSDESRSKLFFARATDARNQSRKRYEDICDSYYETSSNPDYIVCNNNCVSGIAAVNFFLKSCLTTCLTSLQL</sequence>
<evidence type="ECO:0000313" key="1">
    <source>
        <dbReference type="EMBL" id="GFT34271.1"/>
    </source>
</evidence>
<reference evidence="1" key="1">
    <citation type="submission" date="2020-08" db="EMBL/GenBank/DDBJ databases">
        <title>Multicomponent nature underlies the extraordinary mechanical properties of spider dragline silk.</title>
        <authorList>
            <person name="Kono N."/>
            <person name="Nakamura H."/>
            <person name="Mori M."/>
            <person name="Yoshida Y."/>
            <person name="Ohtoshi R."/>
            <person name="Malay A.D."/>
            <person name="Moran D.A.P."/>
            <person name="Tomita M."/>
            <person name="Numata K."/>
            <person name="Arakawa K."/>
        </authorList>
    </citation>
    <scope>NUCLEOTIDE SEQUENCE</scope>
</reference>
<dbReference type="EMBL" id="BMAW01013477">
    <property type="protein sequence ID" value="GFT34271.1"/>
    <property type="molecule type" value="Genomic_DNA"/>
</dbReference>
<organism evidence="1 2">
    <name type="scientific">Nephila pilipes</name>
    <name type="common">Giant wood spider</name>
    <name type="synonym">Nephila maculata</name>
    <dbReference type="NCBI Taxonomy" id="299642"/>
    <lineage>
        <taxon>Eukaryota</taxon>
        <taxon>Metazoa</taxon>
        <taxon>Ecdysozoa</taxon>
        <taxon>Arthropoda</taxon>
        <taxon>Chelicerata</taxon>
        <taxon>Arachnida</taxon>
        <taxon>Araneae</taxon>
        <taxon>Araneomorphae</taxon>
        <taxon>Entelegynae</taxon>
        <taxon>Araneoidea</taxon>
        <taxon>Nephilidae</taxon>
        <taxon>Nephila</taxon>
    </lineage>
</organism>
<comment type="caution">
    <text evidence="1">The sequence shown here is derived from an EMBL/GenBank/DDBJ whole genome shotgun (WGS) entry which is preliminary data.</text>
</comment>